<dbReference type="EMBL" id="JABANM010033066">
    <property type="protein sequence ID" value="KAF4701889.1"/>
    <property type="molecule type" value="Genomic_DNA"/>
</dbReference>
<evidence type="ECO:0000313" key="1">
    <source>
        <dbReference type="EMBL" id="KAF4701889.1"/>
    </source>
</evidence>
<name>A0A7J6TU42_PEROL</name>
<gene>
    <name evidence="1" type="ORF">FOZ62_027429</name>
    <name evidence="2" type="ORF">FOZ63_012691</name>
</gene>
<evidence type="ECO:0000313" key="2">
    <source>
        <dbReference type="EMBL" id="KAF4748645.1"/>
    </source>
</evidence>
<evidence type="ECO:0000313" key="3">
    <source>
        <dbReference type="Proteomes" id="UP000553632"/>
    </source>
</evidence>
<reference evidence="3 4" key="1">
    <citation type="submission" date="2020-04" db="EMBL/GenBank/DDBJ databases">
        <title>Perkinsus olseni comparative genomics.</title>
        <authorList>
            <person name="Bogema D.R."/>
        </authorList>
    </citation>
    <scope>NUCLEOTIDE SEQUENCE [LARGE SCALE GENOMIC DNA]</scope>
    <source>
        <strain evidence="1">ATCC PRA-205</strain>
        <strain evidence="2 3">ATCC PRA-207</strain>
    </source>
</reference>
<keyword evidence="3" id="KW-1185">Reference proteome</keyword>
<sequence>MDYLNPVKDGVIVWIDPEDSEVRQNVTETTISCELRTQDNMAMFLHIDRRTGKKMVDKVICPIINSGKVSAEHAVEYFPDTVNSDPREYDVLVLQYHINHAELPPITDDNMETVCFDAFHKIFDFYADRVPIVIPHEPDAADEAAGMLQMEELTPITVPRDAQSQESVRAPVARLNRLNREICQRIESAEALPEELQGGTYWEGVRHTGPVKVQRWKLRQVHDRKYGRLKCTIAKKQRWLGSQTEDVDFIIAEDVMRIS</sequence>
<accession>A0A7J6TU42</accession>
<dbReference type="Proteomes" id="UP000553632">
    <property type="component" value="Unassembled WGS sequence"/>
</dbReference>
<evidence type="ECO:0000313" key="4">
    <source>
        <dbReference type="Proteomes" id="UP000574390"/>
    </source>
</evidence>
<organism evidence="2 3">
    <name type="scientific">Perkinsus olseni</name>
    <name type="common">Perkinsus atlanticus</name>
    <dbReference type="NCBI Taxonomy" id="32597"/>
    <lineage>
        <taxon>Eukaryota</taxon>
        <taxon>Sar</taxon>
        <taxon>Alveolata</taxon>
        <taxon>Perkinsozoa</taxon>
        <taxon>Perkinsea</taxon>
        <taxon>Perkinsida</taxon>
        <taxon>Perkinsidae</taxon>
        <taxon>Perkinsus</taxon>
    </lineage>
</organism>
<dbReference type="Proteomes" id="UP000574390">
    <property type="component" value="Unassembled WGS sequence"/>
</dbReference>
<protein>
    <submittedName>
        <fullName evidence="2">Uncharacterized protein</fullName>
    </submittedName>
</protein>
<proteinExistence type="predicted"/>
<comment type="caution">
    <text evidence="2">The sequence shown here is derived from an EMBL/GenBank/DDBJ whole genome shotgun (WGS) entry which is preliminary data.</text>
</comment>
<feature type="non-terminal residue" evidence="2">
    <location>
        <position position="1"/>
    </location>
</feature>
<dbReference type="EMBL" id="JABANO010008373">
    <property type="protein sequence ID" value="KAF4748645.1"/>
    <property type="molecule type" value="Genomic_DNA"/>
</dbReference>
<dbReference type="AlphaFoldDB" id="A0A7J6TU42"/>